<dbReference type="Proteomes" id="UP001589568">
    <property type="component" value="Unassembled WGS sequence"/>
</dbReference>
<dbReference type="InterPro" id="IPR017853">
    <property type="entry name" value="GH"/>
</dbReference>
<dbReference type="PANTHER" id="PTHR12631">
    <property type="entry name" value="ALPHA-L-IDURONIDASE"/>
    <property type="match status" value="1"/>
</dbReference>
<evidence type="ECO:0000259" key="6">
    <source>
        <dbReference type="Pfam" id="PF01229"/>
    </source>
</evidence>
<evidence type="ECO:0000256" key="2">
    <source>
        <dbReference type="ARBA" id="ARBA00022801"/>
    </source>
</evidence>
<evidence type="ECO:0000313" key="8">
    <source>
        <dbReference type="Proteomes" id="UP001589568"/>
    </source>
</evidence>
<feature type="transmembrane region" description="Helical" evidence="5">
    <location>
        <begin position="15"/>
        <end position="38"/>
    </location>
</feature>
<keyword evidence="3" id="KW-0326">Glycosidase</keyword>
<name>A0ABV5NUI3_9ACTN</name>
<dbReference type="RefSeq" id="WP_364370146.1">
    <property type="nucleotide sequence ID" value="NZ_JBHMCF010000034.1"/>
</dbReference>
<feature type="region of interest" description="Disordered" evidence="4">
    <location>
        <begin position="50"/>
        <end position="70"/>
    </location>
</feature>
<dbReference type="Pfam" id="PF01229">
    <property type="entry name" value="Glyco_hydro_39"/>
    <property type="match status" value="1"/>
</dbReference>
<proteinExistence type="inferred from homology"/>
<keyword evidence="5" id="KW-1133">Transmembrane helix</keyword>
<gene>
    <name evidence="7" type="ORF">ACFFR3_29150</name>
</gene>
<keyword evidence="8" id="KW-1185">Reference proteome</keyword>
<evidence type="ECO:0000313" key="7">
    <source>
        <dbReference type="EMBL" id="MFB9473581.1"/>
    </source>
</evidence>
<dbReference type="InterPro" id="IPR049166">
    <property type="entry name" value="GH39_cat"/>
</dbReference>
<sequence length="462" mass="50962">MIPTEGRHARRRSPWPIAIGAGALAVVLVAGIMIYAAIRTQARTEFKGSDVATSVPTQPAPTLEAPPAFDKWPRWGITHTQFSADNEPEHVAEQARGVLGRVPMLQNQHIMGWGVGNPEPSPGQFNFRDLDRRLTFMASSRAMPVITLCCAPDWMKGGQAGRTDWSKNHTVAPKKEHFDDFAKLAARVAKQYPTVKHYMVWNEFKGFWNADTNRWDAEGYTELYNKVYDALKKVDPQIKVGGPYVPIGTLSGTGPSELTGPWGTVDQRALDAIEYWIEHNKGADFIVVDGASMTSDKGNVPDDFSAQAKFSAITTWLRQKSGDKPVWWAEWYVEPENSGWSEDKRTAVQASALMEFVKSGVTTALYWNPQQDGEGECPGCLWAPKVGGEMPMAGLLSGFTRWFPAGVKAEEVSSSDPKVKAIGQEQQLVMVNTSDRSVTATVDGRQVSLRPYEIKWSGRGGA</sequence>
<evidence type="ECO:0000256" key="1">
    <source>
        <dbReference type="ARBA" id="ARBA00008875"/>
    </source>
</evidence>
<protein>
    <submittedName>
        <fullName evidence="7">Xylan 1,4-beta-xylosidase</fullName>
    </submittedName>
</protein>
<accession>A0ABV5NUI3</accession>
<keyword evidence="5" id="KW-0472">Membrane</keyword>
<keyword evidence="2" id="KW-0378">Hydrolase</keyword>
<dbReference type="PANTHER" id="PTHR12631:SF10">
    <property type="entry name" value="BETA-XYLOSIDASE-LIKE PROTEIN-RELATED"/>
    <property type="match status" value="1"/>
</dbReference>
<keyword evidence="5" id="KW-0812">Transmembrane</keyword>
<evidence type="ECO:0000256" key="4">
    <source>
        <dbReference type="SAM" id="MobiDB-lite"/>
    </source>
</evidence>
<comment type="caution">
    <text evidence="7">The sequence shown here is derived from an EMBL/GenBank/DDBJ whole genome shotgun (WGS) entry which is preliminary data.</text>
</comment>
<evidence type="ECO:0000256" key="3">
    <source>
        <dbReference type="ARBA" id="ARBA00023295"/>
    </source>
</evidence>
<organism evidence="7 8">
    <name type="scientific">Nonomuraea salmonea</name>
    <dbReference type="NCBI Taxonomy" id="46181"/>
    <lineage>
        <taxon>Bacteria</taxon>
        <taxon>Bacillati</taxon>
        <taxon>Actinomycetota</taxon>
        <taxon>Actinomycetes</taxon>
        <taxon>Streptosporangiales</taxon>
        <taxon>Streptosporangiaceae</taxon>
        <taxon>Nonomuraea</taxon>
    </lineage>
</organism>
<dbReference type="Gene3D" id="3.20.20.80">
    <property type="entry name" value="Glycosidases"/>
    <property type="match status" value="1"/>
</dbReference>
<evidence type="ECO:0000256" key="5">
    <source>
        <dbReference type="SAM" id="Phobius"/>
    </source>
</evidence>
<comment type="similarity">
    <text evidence="1">Belongs to the glycosyl hydrolase 39 family.</text>
</comment>
<feature type="domain" description="Glycosyl hydrolases family 39 N-terminal catalytic" evidence="6">
    <location>
        <begin position="124"/>
        <end position="244"/>
    </location>
</feature>
<reference evidence="7 8" key="1">
    <citation type="submission" date="2024-09" db="EMBL/GenBank/DDBJ databases">
        <authorList>
            <person name="Sun Q."/>
            <person name="Mori K."/>
        </authorList>
    </citation>
    <scope>NUCLEOTIDE SEQUENCE [LARGE SCALE GENOMIC DNA]</scope>
    <source>
        <strain evidence="7 8">JCM 3324</strain>
    </source>
</reference>
<dbReference type="InterPro" id="IPR051923">
    <property type="entry name" value="Glycosyl_Hydrolase_39"/>
</dbReference>
<dbReference type="SUPFAM" id="SSF51445">
    <property type="entry name" value="(Trans)glycosidases"/>
    <property type="match status" value="1"/>
</dbReference>
<dbReference type="EMBL" id="JBHMCF010000034">
    <property type="protein sequence ID" value="MFB9473581.1"/>
    <property type="molecule type" value="Genomic_DNA"/>
</dbReference>